<dbReference type="InterPro" id="IPR046737">
    <property type="entry name" value="DUF6629"/>
</dbReference>
<organism evidence="2 3">
    <name type="scientific">Yinghuangia aomiensis</name>
    <dbReference type="NCBI Taxonomy" id="676205"/>
    <lineage>
        <taxon>Bacteria</taxon>
        <taxon>Bacillati</taxon>
        <taxon>Actinomycetota</taxon>
        <taxon>Actinomycetes</taxon>
        <taxon>Kitasatosporales</taxon>
        <taxon>Streptomycetaceae</taxon>
        <taxon>Yinghuangia</taxon>
    </lineage>
</organism>
<evidence type="ECO:0000313" key="2">
    <source>
        <dbReference type="EMBL" id="GAA4958649.1"/>
    </source>
</evidence>
<feature type="transmembrane region" description="Helical" evidence="1">
    <location>
        <begin position="101"/>
        <end position="118"/>
    </location>
</feature>
<feature type="transmembrane region" description="Helical" evidence="1">
    <location>
        <begin position="70"/>
        <end position="89"/>
    </location>
</feature>
<comment type="caution">
    <text evidence="2">The sequence shown here is derived from an EMBL/GenBank/DDBJ whole genome shotgun (WGS) entry which is preliminary data.</text>
</comment>
<evidence type="ECO:0000313" key="3">
    <source>
        <dbReference type="Proteomes" id="UP001500466"/>
    </source>
</evidence>
<evidence type="ECO:0008006" key="4">
    <source>
        <dbReference type="Google" id="ProtNLM"/>
    </source>
</evidence>
<dbReference type="RefSeq" id="WP_345675149.1">
    <property type="nucleotide sequence ID" value="NZ_BAABHS010000006.1"/>
</dbReference>
<name>A0ABP9H114_9ACTN</name>
<keyword evidence="1" id="KW-0812">Transmembrane</keyword>
<dbReference type="Pfam" id="PF20334">
    <property type="entry name" value="DUF6629"/>
    <property type="match status" value="1"/>
</dbReference>
<feature type="transmembrane region" description="Helical" evidence="1">
    <location>
        <begin position="138"/>
        <end position="158"/>
    </location>
</feature>
<keyword evidence="1" id="KW-0472">Membrane</keyword>
<keyword evidence="3" id="KW-1185">Reference proteome</keyword>
<gene>
    <name evidence="2" type="ORF">GCM10023205_21670</name>
</gene>
<proteinExistence type="predicted"/>
<reference evidence="3" key="1">
    <citation type="journal article" date="2019" name="Int. J. Syst. Evol. Microbiol.">
        <title>The Global Catalogue of Microorganisms (GCM) 10K type strain sequencing project: providing services to taxonomists for standard genome sequencing and annotation.</title>
        <authorList>
            <consortium name="The Broad Institute Genomics Platform"/>
            <consortium name="The Broad Institute Genome Sequencing Center for Infectious Disease"/>
            <person name="Wu L."/>
            <person name="Ma J."/>
        </authorList>
    </citation>
    <scope>NUCLEOTIDE SEQUENCE [LARGE SCALE GENOMIC DNA]</scope>
    <source>
        <strain evidence="3">JCM 17986</strain>
    </source>
</reference>
<dbReference type="EMBL" id="BAABHS010000006">
    <property type="protein sequence ID" value="GAA4958649.1"/>
    <property type="molecule type" value="Genomic_DNA"/>
</dbReference>
<accession>A0ABP9H114</accession>
<feature type="transmembrane region" description="Helical" evidence="1">
    <location>
        <begin position="190"/>
        <end position="207"/>
    </location>
</feature>
<feature type="transmembrane region" description="Helical" evidence="1">
    <location>
        <begin position="165"/>
        <end position="184"/>
    </location>
</feature>
<keyword evidence="1" id="KW-1133">Transmembrane helix</keyword>
<evidence type="ECO:0000256" key="1">
    <source>
        <dbReference type="SAM" id="Phobius"/>
    </source>
</evidence>
<sequence length="234" mass="24789">MCWSPTADITAGTVVSAVGIATLASVRRPRDIPLATLPLVLGFHQLVEAFVWRGELGQTAPGTAELARNIWAFIAFPLLPFLVPLGVLVAMWPQASRNRRIVLGGFFAVGAVVAGLLLDAMSSGVRAEIHGHTVQYAIGIPNPHPVIAGYLVATLGALLASGDRWLVRFGAVGAVGALVCGWLWTVEFASTWCALAALVSMLLLAWVRDPRTPPALGADGAPGRRPRLRLSVRH</sequence>
<protein>
    <recommendedName>
        <fullName evidence="4">PAP2 superfamily protein</fullName>
    </recommendedName>
</protein>
<dbReference type="Proteomes" id="UP001500466">
    <property type="component" value="Unassembled WGS sequence"/>
</dbReference>